<dbReference type="AlphaFoldDB" id="A0A9N7YPU5"/>
<dbReference type="Proteomes" id="UP001153269">
    <property type="component" value="Unassembled WGS sequence"/>
</dbReference>
<proteinExistence type="predicted"/>
<evidence type="ECO:0000256" key="1">
    <source>
        <dbReference type="SAM" id="MobiDB-lite"/>
    </source>
</evidence>
<evidence type="ECO:0000313" key="2">
    <source>
        <dbReference type="EMBL" id="CAB1433036.1"/>
    </source>
</evidence>
<feature type="region of interest" description="Disordered" evidence="1">
    <location>
        <begin position="85"/>
        <end position="115"/>
    </location>
</feature>
<evidence type="ECO:0000313" key="3">
    <source>
        <dbReference type="Proteomes" id="UP001153269"/>
    </source>
</evidence>
<name>A0A9N7YPU5_PLEPL</name>
<dbReference type="EMBL" id="CADEAL010001511">
    <property type="protein sequence ID" value="CAB1433036.1"/>
    <property type="molecule type" value="Genomic_DNA"/>
</dbReference>
<comment type="caution">
    <text evidence="2">The sequence shown here is derived from an EMBL/GenBank/DDBJ whole genome shotgun (WGS) entry which is preliminary data.</text>
</comment>
<accession>A0A9N7YPU5</accession>
<organism evidence="2 3">
    <name type="scientific">Pleuronectes platessa</name>
    <name type="common">European plaice</name>
    <dbReference type="NCBI Taxonomy" id="8262"/>
    <lineage>
        <taxon>Eukaryota</taxon>
        <taxon>Metazoa</taxon>
        <taxon>Chordata</taxon>
        <taxon>Craniata</taxon>
        <taxon>Vertebrata</taxon>
        <taxon>Euteleostomi</taxon>
        <taxon>Actinopterygii</taxon>
        <taxon>Neopterygii</taxon>
        <taxon>Teleostei</taxon>
        <taxon>Neoteleostei</taxon>
        <taxon>Acanthomorphata</taxon>
        <taxon>Carangaria</taxon>
        <taxon>Pleuronectiformes</taxon>
        <taxon>Pleuronectoidei</taxon>
        <taxon>Pleuronectidae</taxon>
        <taxon>Pleuronectes</taxon>
    </lineage>
</organism>
<protein>
    <submittedName>
        <fullName evidence="2">Uncharacterized protein</fullName>
    </submittedName>
</protein>
<reference evidence="2" key="1">
    <citation type="submission" date="2020-03" db="EMBL/GenBank/DDBJ databases">
        <authorList>
            <person name="Weist P."/>
        </authorList>
    </citation>
    <scope>NUCLEOTIDE SEQUENCE</scope>
</reference>
<sequence>MEARLRAAGRQLAVPILQTPELSTLKEVRRSRCEDTAGDSPLDSPSLAAQQEIVMTDLKGRERQEKTELQIRGQSQLFRLKAREGQRDVSVYTEEEPTVTSKTQPPSPPRFAATTWGPGRHDVLHFLHLYYTT</sequence>
<keyword evidence="3" id="KW-1185">Reference proteome</keyword>
<gene>
    <name evidence="2" type="ORF">PLEPLA_LOCUS21124</name>
</gene>